<dbReference type="Proteomes" id="UP000792063">
    <property type="component" value="Unassembled WGS sequence"/>
</dbReference>
<dbReference type="PANTHER" id="PTHR21301:SF10">
    <property type="entry name" value="REVERSE TRANSCRIPTASE DOMAIN-CONTAINING PROTEIN"/>
    <property type="match status" value="1"/>
</dbReference>
<reference evidence="2" key="2">
    <citation type="submission" date="2020-06" db="EMBL/GenBank/DDBJ databases">
        <authorList>
            <person name="Studholme D.J."/>
        </authorList>
    </citation>
    <scope>NUCLEOTIDE SEQUENCE</scope>
    <source>
        <strain evidence="2">NZFS 3630</strain>
    </source>
</reference>
<sequence>MNFYTQIAKRHAYDIDWGDTRVIVIGLETKRLNRFYGLAKIHKPVLCIRPIISNSGTVLQGLSKWLDFKLRKYLKTTSTFLQDSDQLLRELPDVDLQPNDTLITFDVVSLYTNIPITQALLIFAKILARDRWKVAILQGLELILRSNYFEFGDLRWLQLTGTAMGTPVAPTFASLYLGFIEDTKIKPLFQKELVYFKSDRTEVAFLDLRIMRMNGNITTATHQKALNLYLYLPAASAHPPGMLKGLIIGLVKKYKRQNSSPADFAAVYQLLHRRLRDRGYAHETLLPLFKLALESSSAPNQTQRQVLFKVMYDPNGPSRATLRHLLKFDELNAHAKAIHVDRFTICYLKPPTLKTKLCPTSLNLDHAPTPASRLAQHRSLGTDAGGKP</sequence>
<gene>
    <name evidence="2" type="ORF">JM18_009194</name>
</gene>
<organism evidence="2 3">
    <name type="scientific">Phytophthora kernoviae</name>
    <dbReference type="NCBI Taxonomy" id="325452"/>
    <lineage>
        <taxon>Eukaryota</taxon>
        <taxon>Sar</taxon>
        <taxon>Stramenopiles</taxon>
        <taxon>Oomycota</taxon>
        <taxon>Peronosporomycetes</taxon>
        <taxon>Peronosporales</taxon>
        <taxon>Peronosporaceae</taxon>
        <taxon>Phytophthora</taxon>
    </lineage>
</organism>
<accession>A0A921V3J1</accession>
<comment type="caution">
    <text evidence="2">The sequence shown here is derived from an EMBL/GenBank/DDBJ whole genome shotgun (WGS) entry which is preliminary data.</text>
</comment>
<proteinExistence type="predicted"/>
<evidence type="ECO:0000256" key="1">
    <source>
        <dbReference type="SAM" id="MobiDB-lite"/>
    </source>
</evidence>
<evidence type="ECO:0008006" key="4">
    <source>
        <dbReference type="Google" id="ProtNLM"/>
    </source>
</evidence>
<evidence type="ECO:0000313" key="2">
    <source>
        <dbReference type="EMBL" id="KAG2503066.1"/>
    </source>
</evidence>
<reference evidence="2" key="1">
    <citation type="journal article" date="2015" name="Genom Data">
        <title>Genome sequences of six Phytophthora species associated with forests in New Zealand.</title>
        <authorList>
            <person name="Studholme D.J."/>
            <person name="McDougal R.L."/>
            <person name="Sambles C."/>
            <person name="Hansen E."/>
            <person name="Hardy G."/>
            <person name="Grant M."/>
            <person name="Ganley R.J."/>
            <person name="Williams N.M."/>
        </authorList>
    </citation>
    <scope>NUCLEOTIDE SEQUENCE</scope>
    <source>
        <strain evidence="2">NZFS 3630</strain>
    </source>
</reference>
<protein>
    <recommendedName>
        <fullName evidence="4">Reverse transcriptase domain-containing protein</fullName>
    </recommendedName>
</protein>
<name>A0A921V3J1_9STRA</name>
<feature type="region of interest" description="Disordered" evidence="1">
    <location>
        <begin position="368"/>
        <end position="388"/>
    </location>
</feature>
<evidence type="ECO:0000313" key="3">
    <source>
        <dbReference type="Proteomes" id="UP000792063"/>
    </source>
</evidence>
<dbReference type="PANTHER" id="PTHR21301">
    <property type="entry name" value="REVERSE TRANSCRIPTASE"/>
    <property type="match status" value="1"/>
</dbReference>
<dbReference type="EMBL" id="JPWU03001015">
    <property type="protein sequence ID" value="KAG2503066.1"/>
    <property type="molecule type" value="Genomic_DNA"/>
</dbReference>
<dbReference type="AlphaFoldDB" id="A0A921V3J1"/>